<organism evidence="1 2">
    <name type="scientific">Prauserella rugosa</name>
    <dbReference type="NCBI Taxonomy" id="43354"/>
    <lineage>
        <taxon>Bacteria</taxon>
        <taxon>Bacillati</taxon>
        <taxon>Actinomycetota</taxon>
        <taxon>Actinomycetes</taxon>
        <taxon>Pseudonocardiales</taxon>
        <taxon>Pseudonocardiaceae</taxon>
        <taxon>Prauserella</taxon>
    </lineage>
</organism>
<dbReference type="Pfam" id="PF10604">
    <property type="entry name" value="Polyketide_cyc2"/>
    <property type="match status" value="1"/>
</dbReference>
<dbReference type="InterPro" id="IPR019587">
    <property type="entry name" value="Polyketide_cyclase/dehydratase"/>
</dbReference>
<dbReference type="AlphaFoldDB" id="A0A660CL44"/>
<comment type="caution">
    <text evidence="1">The sequence shown here is derived from an EMBL/GenBank/DDBJ whole genome shotgun (WGS) entry which is preliminary data.</text>
</comment>
<name>A0A660CL44_9PSEU</name>
<evidence type="ECO:0000313" key="2">
    <source>
        <dbReference type="Proteomes" id="UP000317303"/>
    </source>
</evidence>
<dbReference type="Gene3D" id="3.30.530.20">
    <property type="match status" value="1"/>
</dbReference>
<dbReference type="SUPFAM" id="SSF55961">
    <property type="entry name" value="Bet v1-like"/>
    <property type="match status" value="1"/>
</dbReference>
<reference evidence="1 2" key="1">
    <citation type="submission" date="2019-07" db="EMBL/GenBank/DDBJ databases">
        <title>R&amp;d 2014.</title>
        <authorList>
            <person name="Klenk H.-P."/>
        </authorList>
    </citation>
    <scope>NUCLEOTIDE SEQUENCE [LARGE SCALE GENOMIC DNA]</scope>
    <source>
        <strain evidence="1 2">DSM 43194</strain>
    </source>
</reference>
<accession>A0A660CL44</accession>
<protein>
    <submittedName>
        <fullName evidence="1">Polyketide cyclase/dehydrase/lipid transport protein</fullName>
    </submittedName>
</protein>
<dbReference type="Proteomes" id="UP000317303">
    <property type="component" value="Unassembled WGS sequence"/>
</dbReference>
<dbReference type="OrthoDB" id="4724764at2"/>
<dbReference type="EMBL" id="VLJV01000001">
    <property type="protein sequence ID" value="TWH22607.1"/>
    <property type="molecule type" value="Genomic_DNA"/>
</dbReference>
<gene>
    <name evidence="1" type="ORF">JD82_04496</name>
</gene>
<evidence type="ECO:0000313" key="1">
    <source>
        <dbReference type="EMBL" id="TWH22607.1"/>
    </source>
</evidence>
<keyword evidence="2" id="KW-1185">Reference proteome</keyword>
<dbReference type="InterPro" id="IPR023393">
    <property type="entry name" value="START-like_dom_sf"/>
</dbReference>
<proteinExistence type="predicted"/>
<sequence length="166" mass="18276">MVLISRSDRTVAVTVQGRTAADPAWSFDVVVPIDLSLVFRGWGPFPGVQGVRNQTGPWDHVGASRNPQLTDGSSATETLTEYDRGRSFAYELTDFSNVLGRLVSGVRGEWTFTPDGTGTVVRWTYEFKPRRGCFLAIRAGLAPLWRRYLLSGLAGALAAVDREARR</sequence>
<dbReference type="RefSeq" id="WP_036877577.1">
    <property type="nucleotide sequence ID" value="NZ_JOIJ01000024.1"/>
</dbReference>